<keyword evidence="2" id="KW-1185">Reference proteome</keyword>
<dbReference type="Proteomes" id="UP000314294">
    <property type="component" value="Unassembled WGS sequence"/>
</dbReference>
<reference evidence="1 2" key="1">
    <citation type="submission" date="2019-03" db="EMBL/GenBank/DDBJ databases">
        <title>First draft genome of Liparis tanakae, snailfish: a comprehensive survey of snailfish specific genes.</title>
        <authorList>
            <person name="Kim W."/>
            <person name="Song I."/>
            <person name="Jeong J.-H."/>
            <person name="Kim D."/>
            <person name="Kim S."/>
            <person name="Ryu S."/>
            <person name="Song J.Y."/>
            <person name="Lee S.K."/>
        </authorList>
    </citation>
    <scope>NUCLEOTIDE SEQUENCE [LARGE SCALE GENOMIC DNA]</scope>
    <source>
        <tissue evidence="1">Muscle</tissue>
    </source>
</reference>
<gene>
    <name evidence="1" type="ORF">EYF80_010311</name>
</gene>
<comment type="caution">
    <text evidence="1">The sequence shown here is derived from an EMBL/GenBank/DDBJ whole genome shotgun (WGS) entry which is preliminary data.</text>
</comment>
<protein>
    <submittedName>
        <fullName evidence="1">Uncharacterized protein</fullName>
    </submittedName>
</protein>
<proteinExistence type="predicted"/>
<organism evidence="1 2">
    <name type="scientific">Liparis tanakae</name>
    <name type="common">Tanaka's snailfish</name>
    <dbReference type="NCBI Taxonomy" id="230148"/>
    <lineage>
        <taxon>Eukaryota</taxon>
        <taxon>Metazoa</taxon>
        <taxon>Chordata</taxon>
        <taxon>Craniata</taxon>
        <taxon>Vertebrata</taxon>
        <taxon>Euteleostomi</taxon>
        <taxon>Actinopterygii</taxon>
        <taxon>Neopterygii</taxon>
        <taxon>Teleostei</taxon>
        <taxon>Neoteleostei</taxon>
        <taxon>Acanthomorphata</taxon>
        <taxon>Eupercaria</taxon>
        <taxon>Perciformes</taxon>
        <taxon>Cottioidei</taxon>
        <taxon>Cottales</taxon>
        <taxon>Liparidae</taxon>
        <taxon>Liparis</taxon>
    </lineage>
</organism>
<dbReference type="AlphaFoldDB" id="A0A4Z2INN0"/>
<evidence type="ECO:0000313" key="2">
    <source>
        <dbReference type="Proteomes" id="UP000314294"/>
    </source>
</evidence>
<name>A0A4Z2INN0_9TELE</name>
<accession>A0A4Z2INN0</accession>
<evidence type="ECO:0000313" key="1">
    <source>
        <dbReference type="EMBL" id="TNN79495.1"/>
    </source>
</evidence>
<dbReference type="EMBL" id="SRLO01000064">
    <property type="protein sequence ID" value="TNN79495.1"/>
    <property type="molecule type" value="Genomic_DNA"/>
</dbReference>
<sequence length="116" mass="12772">MDSASYWLGCGVLVESLTDTLCRQQRVTVLHCTLRLGLIKHLKKRLHTISRSDAGRTRSVLERAGRCPRNLGTLERTAALKFRLTEPRSVTVDPSGLKAAVRKPTGGVRMTAPASF</sequence>